<protein>
    <recommendedName>
        <fullName evidence="3">Peptidase aspartic putative domain-containing protein</fullName>
    </recommendedName>
</protein>
<dbReference type="Proteomes" id="UP000069940">
    <property type="component" value="Unassembled WGS sequence"/>
</dbReference>
<sequence>MPHSSEHTIVSGIGGIIKSTKKVKLVISSNCSNFAIELEVIIIPKMLSDQPTQTINIKDVDVTVNSRLADPQFNVKGPIELLLGARIFYQVIGPEQRRIGRGPTFQNSKFGWLACGLVAHTGSNACNSPIFHETTLGWIASDPSQIEQAAMPTATGKNMDEAPSYPDDDLAKLIEKFWRLEEAADLVHQPRSLSESEAEQHFQRTLKMNADGRYIVRIPLRGELSSLGESYTQARRRFMSLERRLNHNQETYIEYKKFMKDYESLGHMEPISNEDFHCAKYFIPHSCVIKPDSTSSKLRVVFDASAKTTSGVSLNDIQVVGPTIQKELFDQLIEFQTHNKHIPSMAPPTSAIWVPSATATARSSVSSIIDWHRGQL</sequence>
<organism evidence="1 2">
    <name type="scientific">Aedes albopictus</name>
    <name type="common">Asian tiger mosquito</name>
    <name type="synonym">Stegomyia albopicta</name>
    <dbReference type="NCBI Taxonomy" id="7160"/>
    <lineage>
        <taxon>Eukaryota</taxon>
        <taxon>Metazoa</taxon>
        <taxon>Ecdysozoa</taxon>
        <taxon>Arthropoda</taxon>
        <taxon>Hexapoda</taxon>
        <taxon>Insecta</taxon>
        <taxon>Pterygota</taxon>
        <taxon>Neoptera</taxon>
        <taxon>Endopterygota</taxon>
        <taxon>Diptera</taxon>
        <taxon>Nematocera</taxon>
        <taxon>Culicoidea</taxon>
        <taxon>Culicidae</taxon>
        <taxon>Culicinae</taxon>
        <taxon>Aedini</taxon>
        <taxon>Aedes</taxon>
        <taxon>Stegomyia</taxon>
    </lineage>
</organism>
<evidence type="ECO:0008006" key="3">
    <source>
        <dbReference type="Google" id="ProtNLM"/>
    </source>
</evidence>
<proteinExistence type="predicted"/>
<dbReference type="GeneID" id="134286765"/>
<reference evidence="2" key="1">
    <citation type="journal article" date="2015" name="Proc. Natl. Acad. Sci. U.S.A.">
        <title>Genome sequence of the Asian Tiger mosquito, Aedes albopictus, reveals insights into its biology, genetics, and evolution.</title>
        <authorList>
            <person name="Chen X.G."/>
            <person name="Jiang X."/>
            <person name="Gu J."/>
            <person name="Xu M."/>
            <person name="Wu Y."/>
            <person name="Deng Y."/>
            <person name="Zhang C."/>
            <person name="Bonizzoni M."/>
            <person name="Dermauw W."/>
            <person name="Vontas J."/>
            <person name="Armbruster P."/>
            <person name="Huang X."/>
            <person name="Yang Y."/>
            <person name="Zhang H."/>
            <person name="He W."/>
            <person name="Peng H."/>
            <person name="Liu Y."/>
            <person name="Wu K."/>
            <person name="Chen J."/>
            <person name="Lirakis M."/>
            <person name="Topalis P."/>
            <person name="Van Leeuwen T."/>
            <person name="Hall A.B."/>
            <person name="Jiang X."/>
            <person name="Thorpe C."/>
            <person name="Mueller R.L."/>
            <person name="Sun C."/>
            <person name="Waterhouse R.M."/>
            <person name="Yan G."/>
            <person name="Tu Z.J."/>
            <person name="Fang X."/>
            <person name="James A.A."/>
        </authorList>
    </citation>
    <scope>NUCLEOTIDE SEQUENCE [LARGE SCALE GENOMIC DNA]</scope>
    <source>
        <strain evidence="2">Foshan</strain>
    </source>
</reference>
<name>A0ABM1ZAS6_AEDAL</name>
<dbReference type="PANTHER" id="PTHR47331">
    <property type="entry name" value="PHD-TYPE DOMAIN-CONTAINING PROTEIN"/>
    <property type="match status" value="1"/>
</dbReference>
<keyword evidence="2" id="KW-1185">Reference proteome</keyword>
<reference evidence="1" key="2">
    <citation type="submission" date="2025-05" db="UniProtKB">
        <authorList>
            <consortium name="EnsemblMetazoa"/>
        </authorList>
    </citation>
    <scope>IDENTIFICATION</scope>
    <source>
        <strain evidence="1">Foshan</strain>
    </source>
</reference>
<dbReference type="RefSeq" id="XP_062704419.1">
    <property type="nucleotide sequence ID" value="XM_062848435.1"/>
</dbReference>
<dbReference type="EnsemblMetazoa" id="AALFPA23_016703.R24371">
    <property type="protein sequence ID" value="AALFPA23_016703.P24371"/>
    <property type="gene ID" value="AALFPA23_016703"/>
</dbReference>
<dbReference type="PANTHER" id="PTHR47331:SF1">
    <property type="entry name" value="GAG-LIKE PROTEIN"/>
    <property type="match status" value="1"/>
</dbReference>
<evidence type="ECO:0000313" key="1">
    <source>
        <dbReference type="EnsemblMetazoa" id="AALFPA23_016703.P24371"/>
    </source>
</evidence>
<evidence type="ECO:0000313" key="2">
    <source>
        <dbReference type="Proteomes" id="UP000069940"/>
    </source>
</evidence>
<accession>A0ABM1ZAS6</accession>